<sequence length="190" mass="21160">MKLASFIALGSVLFFASCGNKSQDKQTTMDSSQKAKEYETIKEGTLTNGVDLHKAIRGTTWALTSSLNSKKEHISDAKKTVLTFENDKSVLKIENSNGGDFEYCKIKTGGKYIIQTTDKSDEFSIVDSNESCAGILGIKKRFPFAVIKIDSNNDKKTISLTRKVYTKFHATGDLMGIESEYTQYETYTKK</sequence>
<reference evidence="1 2" key="1">
    <citation type="submission" date="2019-10" db="EMBL/GenBank/DDBJ databases">
        <title>New species of Slilvanegrellaceae.</title>
        <authorList>
            <person name="Pitt A."/>
            <person name="Hahn M.W."/>
        </authorList>
    </citation>
    <scope>NUCLEOTIDE SEQUENCE [LARGE SCALE GENOMIC DNA]</scope>
    <source>
        <strain evidence="1 2">SP-Ram-0.45-NSY-1</strain>
    </source>
</reference>
<proteinExistence type="predicted"/>
<name>A0A6N6VXV7_9BACT</name>
<gene>
    <name evidence="1" type="ORF">GCL60_03305</name>
</gene>
<dbReference type="PROSITE" id="PS51257">
    <property type="entry name" value="PROKAR_LIPOPROTEIN"/>
    <property type="match status" value="1"/>
</dbReference>
<organism evidence="1 2">
    <name type="scientific">Silvanigrella paludirubra</name>
    <dbReference type="NCBI Taxonomy" id="2499159"/>
    <lineage>
        <taxon>Bacteria</taxon>
        <taxon>Pseudomonadati</taxon>
        <taxon>Bdellovibrionota</taxon>
        <taxon>Oligoflexia</taxon>
        <taxon>Silvanigrellales</taxon>
        <taxon>Silvanigrellaceae</taxon>
        <taxon>Silvanigrella</taxon>
    </lineage>
</organism>
<dbReference type="EMBL" id="WFLM01000001">
    <property type="protein sequence ID" value="KAB8040974.1"/>
    <property type="molecule type" value="Genomic_DNA"/>
</dbReference>
<evidence type="ECO:0008006" key="3">
    <source>
        <dbReference type="Google" id="ProtNLM"/>
    </source>
</evidence>
<dbReference type="AlphaFoldDB" id="A0A6N6VXV7"/>
<keyword evidence="2" id="KW-1185">Reference proteome</keyword>
<dbReference type="Proteomes" id="UP000437748">
    <property type="component" value="Unassembled WGS sequence"/>
</dbReference>
<evidence type="ECO:0000313" key="1">
    <source>
        <dbReference type="EMBL" id="KAB8040974.1"/>
    </source>
</evidence>
<comment type="caution">
    <text evidence="1">The sequence shown here is derived from an EMBL/GenBank/DDBJ whole genome shotgun (WGS) entry which is preliminary data.</text>
</comment>
<evidence type="ECO:0000313" key="2">
    <source>
        <dbReference type="Proteomes" id="UP000437748"/>
    </source>
</evidence>
<accession>A0A6N6VXV7</accession>
<protein>
    <recommendedName>
        <fullName evidence="3">Lipoprotein</fullName>
    </recommendedName>
</protein>
<dbReference type="RefSeq" id="WP_153418497.1">
    <property type="nucleotide sequence ID" value="NZ_WFLM01000001.1"/>
</dbReference>